<evidence type="ECO:0000313" key="2">
    <source>
        <dbReference type="Proteomes" id="UP000663760"/>
    </source>
</evidence>
<organism evidence="1 2">
    <name type="scientific">Spirodela intermedia</name>
    <name type="common">Intermediate duckweed</name>
    <dbReference type="NCBI Taxonomy" id="51605"/>
    <lineage>
        <taxon>Eukaryota</taxon>
        <taxon>Viridiplantae</taxon>
        <taxon>Streptophyta</taxon>
        <taxon>Embryophyta</taxon>
        <taxon>Tracheophyta</taxon>
        <taxon>Spermatophyta</taxon>
        <taxon>Magnoliopsida</taxon>
        <taxon>Liliopsida</taxon>
        <taxon>Araceae</taxon>
        <taxon>Lemnoideae</taxon>
        <taxon>Spirodela</taxon>
    </lineage>
</organism>
<reference evidence="1" key="1">
    <citation type="submission" date="2020-02" db="EMBL/GenBank/DDBJ databases">
        <authorList>
            <person name="Scholz U."/>
            <person name="Mascher M."/>
            <person name="Fiebig A."/>
        </authorList>
    </citation>
    <scope>NUCLEOTIDE SEQUENCE</scope>
</reference>
<sequence>MKEEDKLHYIIEGLQTWAKNKLRRHGAQDIHAVMMVADGLIDKNNQITIMTTHKETNDSATITYERVRC</sequence>
<gene>
    <name evidence="1" type="ORF">SI8410_02002249</name>
</gene>
<proteinExistence type="predicted"/>
<protein>
    <submittedName>
        <fullName evidence="1">Uncharacterized protein</fullName>
    </submittedName>
</protein>
<dbReference type="Proteomes" id="UP000663760">
    <property type="component" value="Chromosome 2"/>
</dbReference>
<keyword evidence="2" id="KW-1185">Reference proteome</keyword>
<evidence type="ECO:0000313" key="1">
    <source>
        <dbReference type="EMBL" id="CAA7390828.1"/>
    </source>
</evidence>
<accession>A0A7I8K1J6</accession>
<dbReference type="EMBL" id="LR746265">
    <property type="protein sequence ID" value="CAA7390828.1"/>
    <property type="molecule type" value="Genomic_DNA"/>
</dbReference>
<dbReference type="AlphaFoldDB" id="A0A7I8K1J6"/>
<name>A0A7I8K1J6_SPIIN</name>